<reference evidence="10 11" key="1">
    <citation type="journal article" date="2017" name="PLoS Biol.">
        <title>The sea cucumber genome provides insights into morphological evolution and visceral regeneration.</title>
        <authorList>
            <person name="Zhang X."/>
            <person name="Sun L."/>
            <person name="Yuan J."/>
            <person name="Sun Y."/>
            <person name="Gao Y."/>
            <person name="Zhang L."/>
            <person name="Li S."/>
            <person name="Dai H."/>
            <person name="Hamel J.F."/>
            <person name="Liu C."/>
            <person name="Yu Y."/>
            <person name="Liu S."/>
            <person name="Lin W."/>
            <person name="Guo K."/>
            <person name="Jin S."/>
            <person name="Xu P."/>
            <person name="Storey K.B."/>
            <person name="Huan P."/>
            <person name="Zhang T."/>
            <person name="Zhou Y."/>
            <person name="Zhang J."/>
            <person name="Lin C."/>
            <person name="Li X."/>
            <person name="Xing L."/>
            <person name="Huo D."/>
            <person name="Sun M."/>
            <person name="Wang L."/>
            <person name="Mercier A."/>
            <person name="Li F."/>
            <person name="Yang H."/>
            <person name="Xiang J."/>
        </authorList>
    </citation>
    <scope>NUCLEOTIDE SEQUENCE [LARGE SCALE GENOMIC DNA]</scope>
    <source>
        <strain evidence="10">Shaxun</strain>
        <tissue evidence="10">Muscle</tissue>
    </source>
</reference>
<dbReference type="Gene3D" id="3.40.50.300">
    <property type="entry name" value="P-loop containing nucleotide triphosphate hydrolases"/>
    <property type="match status" value="1"/>
</dbReference>
<accession>A0A2G8LN86</accession>
<dbReference type="PANTHER" id="PTHR12129:SF15">
    <property type="entry name" value="URONYL 2-SULFOTRANSFERASE"/>
    <property type="match status" value="1"/>
</dbReference>
<evidence type="ECO:0000256" key="8">
    <source>
        <dbReference type="ARBA" id="ARBA00023136"/>
    </source>
</evidence>
<keyword evidence="7" id="KW-0333">Golgi apparatus</keyword>
<evidence type="ECO:0000313" key="10">
    <source>
        <dbReference type="EMBL" id="PIK61726.1"/>
    </source>
</evidence>
<gene>
    <name evidence="10" type="ORF">BSL78_01356</name>
</gene>
<dbReference type="GO" id="GO:0000139">
    <property type="term" value="C:Golgi membrane"/>
    <property type="evidence" value="ECO:0007669"/>
    <property type="project" value="UniProtKB-SubCell"/>
</dbReference>
<evidence type="ECO:0000256" key="9">
    <source>
        <dbReference type="ARBA" id="ARBA00023180"/>
    </source>
</evidence>
<dbReference type="Proteomes" id="UP000230750">
    <property type="component" value="Unassembled WGS sequence"/>
</dbReference>
<evidence type="ECO:0000256" key="1">
    <source>
        <dbReference type="ARBA" id="ARBA00004323"/>
    </source>
</evidence>
<name>A0A2G8LN86_STIJA</name>
<comment type="similarity">
    <text evidence="2">Belongs to the sulfotransferase 3 family.</text>
</comment>
<keyword evidence="3" id="KW-0808">Transferase</keyword>
<evidence type="ECO:0008006" key="12">
    <source>
        <dbReference type="Google" id="ProtNLM"/>
    </source>
</evidence>
<keyword evidence="6" id="KW-1133">Transmembrane helix</keyword>
<dbReference type="Pfam" id="PF03567">
    <property type="entry name" value="Sulfotransfer_2"/>
    <property type="match status" value="1"/>
</dbReference>
<sequence>MVMAFIGVKTFKAIGSLFLFILATLAVWKEIKLSQKMCEESSANYLLLANGNRANAAGDTLLPRRPVRNSPVRKMHRSLNKSYINNDHLERNYERIEHANVTLFVSSPPSSGIVNLLELFYALPIIRDSVVVPLVDNKILSTGNYSAIEQYVHKAIEDAQPPALVHTHAYHVNVSASLRNKSLLMISVVRDPIQRAVSMYNYARVNSTRRDSEQIRKWRETLNINKRETYDDCVKLKRSECVSEGATTRLIRHFCGYDRRCRKKTRWTLERAKHNIETNYFVIGTREDMEIFIQVLERRLPSIFKEGSRVYNNLLDIGKVTRGDRYTKVMPSDDTIEKMKRMMALDIELYEWIIARFEDAQRNVGLKI</sequence>
<evidence type="ECO:0000256" key="3">
    <source>
        <dbReference type="ARBA" id="ARBA00022679"/>
    </source>
</evidence>
<keyword evidence="5" id="KW-0735">Signal-anchor</keyword>
<organism evidence="10 11">
    <name type="scientific">Stichopus japonicus</name>
    <name type="common">Sea cucumber</name>
    <dbReference type="NCBI Taxonomy" id="307972"/>
    <lineage>
        <taxon>Eukaryota</taxon>
        <taxon>Metazoa</taxon>
        <taxon>Echinodermata</taxon>
        <taxon>Eleutherozoa</taxon>
        <taxon>Echinozoa</taxon>
        <taxon>Holothuroidea</taxon>
        <taxon>Aspidochirotacea</taxon>
        <taxon>Aspidochirotida</taxon>
        <taxon>Stichopodidae</taxon>
        <taxon>Apostichopus</taxon>
    </lineage>
</organism>
<keyword evidence="11" id="KW-1185">Reference proteome</keyword>
<dbReference type="OrthoDB" id="10019582at2759"/>
<dbReference type="STRING" id="307972.A0A2G8LN86"/>
<dbReference type="EMBL" id="MRZV01000026">
    <property type="protein sequence ID" value="PIK61726.1"/>
    <property type="molecule type" value="Genomic_DNA"/>
</dbReference>
<protein>
    <recommendedName>
        <fullName evidence="12">Uronyl 2-sulfotransferase</fullName>
    </recommendedName>
</protein>
<dbReference type="SUPFAM" id="SSF52540">
    <property type="entry name" value="P-loop containing nucleoside triphosphate hydrolases"/>
    <property type="match status" value="1"/>
</dbReference>
<evidence type="ECO:0000313" key="11">
    <source>
        <dbReference type="Proteomes" id="UP000230750"/>
    </source>
</evidence>
<proteinExistence type="inferred from homology"/>
<evidence type="ECO:0000256" key="7">
    <source>
        <dbReference type="ARBA" id="ARBA00023034"/>
    </source>
</evidence>
<keyword evidence="8" id="KW-0472">Membrane</keyword>
<keyword evidence="9" id="KW-0325">Glycoprotein</keyword>
<comment type="subcellular location">
    <subcellularLocation>
        <location evidence="1">Golgi apparatus membrane</location>
        <topology evidence="1">Single-pass type II membrane protein</topology>
    </subcellularLocation>
</comment>
<comment type="caution">
    <text evidence="10">The sequence shown here is derived from an EMBL/GenBank/DDBJ whole genome shotgun (WGS) entry which is preliminary data.</text>
</comment>
<dbReference type="InterPro" id="IPR027417">
    <property type="entry name" value="P-loop_NTPase"/>
</dbReference>
<evidence type="ECO:0000256" key="2">
    <source>
        <dbReference type="ARBA" id="ARBA00010569"/>
    </source>
</evidence>
<evidence type="ECO:0000256" key="5">
    <source>
        <dbReference type="ARBA" id="ARBA00022968"/>
    </source>
</evidence>
<evidence type="ECO:0000256" key="4">
    <source>
        <dbReference type="ARBA" id="ARBA00022692"/>
    </source>
</evidence>
<dbReference type="PANTHER" id="PTHR12129">
    <property type="entry name" value="HEPARAN SULFATE 2-O-SULFOTRANSFERASE"/>
    <property type="match status" value="1"/>
</dbReference>
<evidence type="ECO:0000256" key="6">
    <source>
        <dbReference type="ARBA" id="ARBA00022989"/>
    </source>
</evidence>
<dbReference type="AlphaFoldDB" id="A0A2G8LN86"/>
<dbReference type="InterPro" id="IPR007734">
    <property type="entry name" value="Heparan_SO4_2-O-STrfase"/>
</dbReference>
<keyword evidence="4" id="KW-0812">Transmembrane</keyword>
<dbReference type="GO" id="GO:0008146">
    <property type="term" value="F:sulfotransferase activity"/>
    <property type="evidence" value="ECO:0007669"/>
    <property type="project" value="InterPro"/>
</dbReference>
<dbReference type="InterPro" id="IPR005331">
    <property type="entry name" value="Sulfotransferase"/>
</dbReference>